<evidence type="ECO:0000256" key="1">
    <source>
        <dbReference type="ARBA" id="ARBA00022679"/>
    </source>
</evidence>
<gene>
    <name evidence="4" type="ORF">PQJ61_08250</name>
</gene>
<dbReference type="EMBL" id="JAQQAL010000017">
    <property type="protein sequence ID" value="MDC7226742.1"/>
    <property type="molecule type" value="Genomic_DNA"/>
</dbReference>
<dbReference type="InterPro" id="IPR011611">
    <property type="entry name" value="PfkB_dom"/>
</dbReference>
<dbReference type="Proteomes" id="UP001221217">
    <property type="component" value="Unassembled WGS sequence"/>
</dbReference>
<protein>
    <submittedName>
        <fullName evidence="4">Carbohydrate kinase family protein</fullName>
    </submittedName>
</protein>
<dbReference type="AlphaFoldDB" id="A0AAJ1MJN3"/>
<evidence type="ECO:0000313" key="4">
    <source>
        <dbReference type="EMBL" id="MDC7226742.1"/>
    </source>
</evidence>
<feature type="domain" description="Carbohydrate kinase PfkB" evidence="3">
    <location>
        <begin position="91"/>
        <end position="366"/>
    </location>
</feature>
<comment type="caution">
    <text evidence="4">The sequence shown here is derived from an EMBL/GenBank/DDBJ whole genome shotgun (WGS) entry which is preliminary data.</text>
</comment>
<reference evidence="4 5" key="1">
    <citation type="submission" date="2022-12" db="EMBL/GenBank/DDBJ databases">
        <title>Metagenome assembled genome from gulf of manar.</title>
        <authorList>
            <person name="Kohli P."/>
            <person name="Pk S."/>
            <person name="Venkata Ramana C."/>
            <person name="Sasikala C."/>
        </authorList>
    </citation>
    <scope>NUCLEOTIDE SEQUENCE [LARGE SCALE GENOMIC DNA]</scope>
    <source>
        <strain evidence="4">JB008</strain>
    </source>
</reference>
<sequence>MMRINGIGCSLIDNLYTPVDFNSTSYKKWTEAGGIQNGIITGGLIFGDDLETSSGIPYSSILDEVTGGGIIPSKNIGGPGVVAVIHISQILNSDGHEIGFIGSRGTDLDGEYLSRKLGLFNIDSSNYITATGHTPFTDVLADPDYNCGNGERSFINYIGAAGEMSTDMIPSSFFEADILIFGGTGLTPKIHDDLSILLRKGKLKGAINCVNTVYDFRNQKKDPAGPWPLVSERKDFGLIDLLITDNEEALRISGCDKKSDAATFFMEAGTGSVIITHGEEDIICCSDGRLFTEENSFTIPVSAKAGNIIRNTPAGEADTTGCGDNFAGGVYASVIRQIERAETNGKPSLKKAAAFGAVSGGFAGQYLGGVFYEKNDGEKLAKILPLLRAYEKQTGESYAW</sequence>
<dbReference type="Gene3D" id="3.40.1190.20">
    <property type="match status" value="1"/>
</dbReference>
<dbReference type="SUPFAM" id="SSF53613">
    <property type="entry name" value="Ribokinase-like"/>
    <property type="match status" value="1"/>
</dbReference>
<dbReference type="GO" id="GO:0016301">
    <property type="term" value="F:kinase activity"/>
    <property type="evidence" value="ECO:0007669"/>
    <property type="project" value="UniProtKB-KW"/>
</dbReference>
<keyword evidence="1" id="KW-0808">Transferase</keyword>
<evidence type="ECO:0000259" key="3">
    <source>
        <dbReference type="Pfam" id="PF00294"/>
    </source>
</evidence>
<name>A0AAJ1MJN3_9SPIO</name>
<evidence type="ECO:0000256" key="2">
    <source>
        <dbReference type="ARBA" id="ARBA00022777"/>
    </source>
</evidence>
<evidence type="ECO:0000313" key="5">
    <source>
        <dbReference type="Proteomes" id="UP001221217"/>
    </source>
</evidence>
<dbReference type="InterPro" id="IPR029056">
    <property type="entry name" value="Ribokinase-like"/>
</dbReference>
<dbReference type="PANTHER" id="PTHR10584">
    <property type="entry name" value="SUGAR KINASE"/>
    <property type="match status" value="1"/>
</dbReference>
<dbReference type="PANTHER" id="PTHR10584:SF166">
    <property type="entry name" value="RIBOKINASE"/>
    <property type="match status" value="1"/>
</dbReference>
<proteinExistence type="predicted"/>
<dbReference type="Pfam" id="PF00294">
    <property type="entry name" value="PfkB"/>
    <property type="match status" value="1"/>
</dbReference>
<organism evidence="4 5">
    <name type="scientific">Candidatus Thalassospirochaeta sargassi</name>
    <dbReference type="NCBI Taxonomy" id="3119039"/>
    <lineage>
        <taxon>Bacteria</taxon>
        <taxon>Pseudomonadati</taxon>
        <taxon>Spirochaetota</taxon>
        <taxon>Spirochaetia</taxon>
        <taxon>Spirochaetales</taxon>
        <taxon>Spirochaetaceae</taxon>
        <taxon>Candidatus Thalassospirochaeta</taxon>
    </lineage>
</organism>
<keyword evidence="2 4" id="KW-0418">Kinase</keyword>
<dbReference type="GO" id="GO:0005829">
    <property type="term" value="C:cytosol"/>
    <property type="evidence" value="ECO:0007669"/>
    <property type="project" value="TreeGrafter"/>
</dbReference>
<accession>A0AAJ1MJN3</accession>